<dbReference type="GO" id="GO:0016906">
    <property type="term" value="F:sterol 3-beta-glucosyltransferase activity"/>
    <property type="evidence" value="ECO:0007669"/>
    <property type="project" value="UniProtKB-ARBA"/>
</dbReference>
<dbReference type="PANTHER" id="PTHR48050">
    <property type="entry name" value="STEROL 3-BETA-GLUCOSYLTRANSFERASE"/>
    <property type="match status" value="1"/>
</dbReference>
<evidence type="ECO:0000256" key="4">
    <source>
        <dbReference type="SAM" id="MobiDB-lite"/>
    </source>
</evidence>
<evidence type="ECO:0000256" key="3">
    <source>
        <dbReference type="ARBA" id="ARBA00023098"/>
    </source>
</evidence>
<proteinExistence type="predicted"/>
<feature type="compositionally biased region" description="Polar residues" evidence="4">
    <location>
        <begin position="679"/>
        <end position="693"/>
    </location>
</feature>
<dbReference type="PANTHER" id="PTHR48050:SF13">
    <property type="entry name" value="STEROL 3-BETA-GLUCOSYLTRANSFERASE UGT80A2"/>
    <property type="match status" value="1"/>
</dbReference>
<comment type="subcellular location">
    <subcellularLocation>
        <location evidence="1">Endomembrane system</location>
        <topology evidence="1">Peripheral membrane protein</topology>
    </subcellularLocation>
</comment>
<feature type="domain" description="Erythromycin biosynthesis protein CIII-like C-terminal" evidence="6">
    <location>
        <begin position="435"/>
        <end position="536"/>
    </location>
</feature>
<dbReference type="GO" id="GO:0005975">
    <property type="term" value="P:carbohydrate metabolic process"/>
    <property type="evidence" value="ECO:0007669"/>
    <property type="project" value="InterPro"/>
</dbReference>
<evidence type="ECO:0000256" key="2">
    <source>
        <dbReference type="ARBA" id="ARBA00022679"/>
    </source>
</evidence>
<keyword evidence="3" id="KW-0443">Lipid metabolism</keyword>
<comment type="caution">
    <text evidence="7">The sequence shown here is derived from an EMBL/GenBank/DDBJ whole genome shotgun (WGS) entry which is preliminary data.</text>
</comment>
<dbReference type="GO" id="GO:0006629">
    <property type="term" value="P:lipid metabolic process"/>
    <property type="evidence" value="ECO:0007669"/>
    <property type="project" value="UniProtKB-KW"/>
</dbReference>
<reference evidence="7" key="2">
    <citation type="journal article" date="2023" name="IMA Fungus">
        <title>Comparative genomic study of the Penicillium genus elucidates a diverse pangenome and 15 lateral gene transfer events.</title>
        <authorList>
            <person name="Petersen C."/>
            <person name="Sorensen T."/>
            <person name="Nielsen M.R."/>
            <person name="Sondergaard T.E."/>
            <person name="Sorensen J.L."/>
            <person name="Fitzpatrick D.A."/>
            <person name="Frisvad J.C."/>
            <person name="Nielsen K.L."/>
        </authorList>
    </citation>
    <scope>NUCLEOTIDE SEQUENCE</scope>
    <source>
        <strain evidence="7">IBT 16125</strain>
    </source>
</reference>
<feature type="region of interest" description="Disordered" evidence="4">
    <location>
        <begin position="1"/>
        <end position="28"/>
    </location>
</feature>
<dbReference type="InterPro" id="IPR050426">
    <property type="entry name" value="Glycosyltransferase_28"/>
</dbReference>
<dbReference type="Pfam" id="PF03033">
    <property type="entry name" value="Glyco_transf_28"/>
    <property type="match status" value="1"/>
</dbReference>
<dbReference type="InterPro" id="IPR004276">
    <property type="entry name" value="GlycoTrans_28_N"/>
</dbReference>
<sequence>MPLVAPATGRAASGQDDGIRSEDWPKEVNNTYTHDSADRMQFSGDGLNTGVRVLGDGRLDIRINEHKPSIAGLLNLQRTPIPSEVEHNGETVDAGVSQEDGKYFPLNLNIVIQVIGSRGDIQPFVALGKELKAHGHRVRLATHLAFRDFVLDADLEFFNIGGDPAELMAFMVKNSGLLPNMSTIRSGAILKRRREMKEIINGCWRSCFEMGDGTHLHQIKEDPWSDAVDYRRRPFVADVIIANPPSMAHIHCAQRLGIPLHIIFTMPWSPTQSFPHPLAVIHQQDCKPTVANFVSYAIVDMMIWEGLGDIVNKFRRNVLSLDAVDTITAPSLIHRLQIPCSYLWSPAILPKPNDWGDQIDICGFSFLPSKPDYTPPDEITRFLNAGPTPIYIGFGSIVVDDQIKLTKVVFEAIQKSGQRAIVSKGWGNLGVEEVDVPENILVVGSCPHDWLFRQVSCVIHHGGAGTTAAGLALGRPTIIVPFFGDQQFWGDIVARAGAGPSPIPYKRLTVEGLSNAIEFALRDTTFERAQEIAKKMENESGVRDGVRSFHRQLDLRTLRCAICPTRPAVWHLRQTNLGFSAFAAAVLVETGKLKPEDLILNRPKEYDTYRDPVGPLSASAQVLFGAIANFVTGIADVPTDVVNDLVASGRALRQSHERPRPDLHSKWRNRKCRDGGPDLQSNKSPDNGEGSQQIERDQGSPPINRSDSIDQSDSDEPLPDENEEGDEDEEWFSSTSESNSTDLLPDSSMERRRNLQLEKSRSMGSEIATSKSHNALSEAANLSSKMSKKFVNLLIWLPTDITLSLSKGFHNAPKLYHDPMVKSTPKVHDVRSGFRAAGKEFYDGFYDGVTGLVTQPRYGYEKKGTKGMIKGVGKGLGGVFLKPPAGLWGLAGYPLSGLRRRLFDSLGKSSEGQIVLSRIAQGHEEMCASSADERAEVVRKWVLIEESLKKAKRTSRHCHSRPRHNTPHIPQLVTPT</sequence>
<dbReference type="EMBL" id="JAPVEA010000004">
    <property type="protein sequence ID" value="KAJ5455605.1"/>
    <property type="molecule type" value="Genomic_DNA"/>
</dbReference>
<feature type="compositionally biased region" description="Polar residues" evidence="4">
    <location>
        <begin position="732"/>
        <end position="742"/>
    </location>
</feature>
<dbReference type="FunFam" id="3.40.50.2000:FF:000100">
    <property type="entry name" value="Glycosyltransferase family 1 protein"/>
    <property type="match status" value="1"/>
</dbReference>
<feature type="domain" description="Glycosyltransferase family 28 N-terminal" evidence="5">
    <location>
        <begin position="110"/>
        <end position="186"/>
    </location>
</feature>
<feature type="compositionally biased region" description="Basic residues" evidence="4">
    <location>
        <begin position="952"/>
        <end position="966"/>
    </location>
</feature>
<feature type="compositionally biased region" description="Basic and acidic residues" evidence="4">
    <location>
        <begin position="654"/>
        <end position="665"/>
    </location>
</feature>
<reference evidence="7" key="1">
    <citation type="submission" date="2022-12" db="EMBL/GenBank/DDBJ databases">
        <authorList>
            <person name="Petersen C."/>
        </authorList>
    </citation>
    <scope>NUCLEOTIDE SEQUENCE</scope>
    <source>
        <strain evidence="7">IBT 16125</strain>
    </source>
</reference>
<evidence type="ECO:0000313" key="8">
    <source>
        <dbReference type="Proteomes" id="UP001213681"/>
    </source>
</evidence>
<name>A0AAD6G4U7_9EURO</name>
<feature type="region of interest" description="Disordered" evidence="4">
    <location>
        <begin position="652"/>
        <end position="751"/>
    </location>
</feature>
<evidence type="ECO:0000259" key="5">
    <source>
        <dbReference type="Pfam" id="PF03033"/>
    </source>
</evidence>
<gene>
    <name evidence="7" type="ORF">N7458_003869</name>
</gene>
<dbReference type="GO" id="GO:0012505">
    <property type="term" value="C:endomembrane system"/>
    <property type="evidence" value="ECO:0007669"/>
    <property type="project" value="UniProtKB-SubCell"/>
</dbReference>
<evidence type="ECO:0000313" key="7">
    <source>
        <dbReference type="EMBL" id="KAJ5455605.1"/>
    </source>
</evidence>
<organism evidence="7 8">
    <name type="scientific">Penicillium daleae</name>
    <dbReference type="NCBI Taxonomy" id="63821"/>
    <lineage>
        <taxon>Eukaryota</taxon>
        <taxon>Fungi</taxon>
        <taxon>Dikarya</taxon>
        <taxon>Ascomycota</taxon>
        <taxon>Pezizomycotina</taxon>
        <taxon>Eurotiomycetes</taxon>
        <taxon>Eurotiomycetidae</taxon>
        <taxon>Eurotiales</taxon>
        <taxon>Aspergillaceae</taxon>
        <taxon>Penicillium</taxon>
    </lineage>
</organism>
<dbReference type="FunFam" id="3.40.50.2000:FF:000009">
    <property type="entry name" value="Sterol 3-beta-glucosyltransferase UGT80A2"/>
    <property type="match status" value="1"/>
</dbReference>
<feature type="region of interest" description="Disordered" evidence="4">
    <location>
        <begin position="952"/>
        <end position="976"/>
    </location>
</feature>
<dbReference type="InterPro" id="IPR010610">
    <property type="entry name" value="EryCIII-like_C"/>
</dbReference>
<evidence type="ECO:0000256" key="1">
    <source>
        <dbReference type="ARBA" id="ARBA00004184"/>
    </source>
</evidence>
<dbReference type="Proteomes" id="UP001213681">
    <property type="component" value="Unassembled WGS sequence"/>
</dbReference>
<dbReference type="Pfam" id="PF06722">
    <property type="entry name" value="EryCIII-like_C"/>
    <property type="match status" value="1"/>
</dbReference>
<accession>A0AAD6G4U7</accession>
<feature type="compositionally biased region" description="Basic and acidic residues" evidence="4">
    <location>
        <begin position="17"/>
        <end position="26"/>
    </location>
</feature>
<protein>
    <submittedName>
        <fullName evidence="7">Sterol 3-beta-glucosyltransferase UGT80B1</fullName>
    </submittedName>
</protein>
<dbReference type="RefSeq" id="XP_056767978.1">
    <property type="nucleotide sequence ID" value="XM_056907251.1"/>
</dbReference>
<feature type="compositionally biased region" description="Acidic residues" evidence="4">
    <location>
        <begin position="710"/>
        <end position="731"/>
    </location>
</feature>
<dbReference type="Gene3D" id="3.40.50.2000">
    <property type="entry name" value="Glycogen Phosphorylase B"/>
    <property type="match status" value="2"/>
</dbReference>
<keyword evidence="8" id="KW-1185">Reference proteome</keyword>
<evidence type="ECO:0000259" key="6">
    <source>
        <dbReference type="Pfam" id="PF06722"/>
    </source>
</evidence>
<dbReference type="AlphaFoldDB" id="A0AAD6G4U7"/>
<dbReference type="InterPro" id="IPR002213">
    <property type="entry name" value="UDP_glucos_trans"/>
</dbReference>
<dbReference type="GeneID" id="81597494"/>
<keyword evidence="2" id="KW-0808">Transferase</keyword>
<dbReference type="SUPFAM" id="SSF53756">
    <property type="entry name" value="UDP-Glycosyltransferase/glycogen phosphorylase"/>
    <property type="match status" value="1"/>
</dbReference>
<dbReference type="CDD" id="cd03784">
    <property type="entry name" value="GT1_Gtf-like"/>
    <property type="match status" value="1"/>
</dbReference>